<dbReference type="EMBL" id="HACA01025553">
    <property type="protein sequence ID" value="CDW42914.1"/>
    <property type="molecule type" value="Transcribed_RNA"/>
</dbReference>
<dbReference type="AlphaFoldDB" id="A0A0K2UXE2"/>
<evidence type="ECO:0000313" key="1">
    <source>
        <dbReference type="EMBL" id="CDW42914.1"/>
    </source>
</evidence>
<proteinExistence type="predicted"/>
<protein>
    <submittedName>
        <fullName evidence="1">Uncharacterized protein</fullName>
    </submittedName>
</protein>
<organism evidence="1">
    <name type="scientific">Lepeophtheirus salmonis</name>
    <name type="common">Salmon louse</name>
    <name type="synonym">Caligus salmonis</name>
    <dbReference type="NCBI Taxonomy" id="72036"/>
    <lineage>
        <taxon>Eukaryota</taxon>
        <taxon>Metazoa</taxon>
        <taxon>Ecdysozoa</taxon>
        <taxon>Arthropoda</taxon>
        <taxon>Crustacea</taxon>
        <taxon>Multicrustacea</taxon>
        <taxon>Hexanauplia</taxon>
        <taxon>Copepoda</taxon>
        <taxon>Siphonostomatoida</taxon>
        <taxon>Caligidae</taxon>
        <taxon>Lepeophtheirus</taxon>
    </lineage>
</organism>
<reference evidence="1" key="1">
    <citation type="submission" date="2014-05" db="EMBL/GenBank/DDBJ databases">
        <authorList>
            <person name="Chronopoulou M."/>
        </authorList>
    </citation>
    <scope>NUCLEOTIDE SEQUENCE</scope>
    <source>
        <tissue evidence="1">Whole organism</tissue>
    </source>
</reference>
<sequence>MRTLPAPHWVSQLVILSFYGTPSFIYIEVFDDSMEDLKEFM</sequence>
<accession>A0A0K2UXE2</accession>
<name>A0A0K2UXE2_LEPSM</name>